<dbReference type="InterPro" id="IPR029063">
    <property type="entry name" value="SAM-dependent_MTases_sf"/>
</dbReference>
<feature type="compositionally biased region" description="Basic and acidic residues" evidence="6">
    <location>
        <begin position="167"/>
        <end position="176"/>
    </location>
</feature>
<dbReference type="PANTHER" id="PTHR11265">
    <property type="entry name" value="S-ADENOSYL-METHYLTRANSFERASE MRAW"/>
    <property type="match status" value="1"/>
</dbReference>
<keyword evidence="2" id="KW-0698">rRNA processing</keyword>
<dbReference type="SUPFAM" id="SSF53335">
    <property type="entry name" value="S-adenosyl-L-methionine-dependent methyltransferases"/>
    <property type="match status" value="1"/>
</dbReference>
<feature type="region of interest" description="Disordered" evidence="6">
    <location>
        <begin position="167"/>
        <end position="188"/>
    </location>
</feature>
<name>A0A7C0ZGZ4_UNCW3</name>
<comment type="similarity">
    <text evidence="1">Belongs to the methyltransferase superfamily. RsmH family.</text>
</comment>
<evidence type="ECO:0000256" key="4">
    <source>
        <dbReference type="ARBA" id="ARBA00022679"/>
    </source>
</evidence>
<comment type="caution">
    <text evidence="7">The sequence shown here is derived from an EMBL/GenBank/DDBJ whole genome shotgun (WGS) entry which is preliminary data.</text>
</comment>
<proteinExistence type="inferred from homology"/>
<reference evidence="7" key="1">
    <citation type="journal article" date="2020" name="mSystems">
        <title>Genome- and Community-Level Interaction Insights into Carbon Utilization and Element Cycling Functions of Hydrothermarchaeota in Hydrothermal Sediment.</title>
        <authorList>
            <person name="Zhou Z."/>
            <person name="Liu Y."/>
            <person name="Xu W."/>
            <person name="Pan J."/>
            <person name="Luo Z.H."/>
            <person name="Li M."/>
        </authorList>
    </citation>
    <scope>NUCLEOTIDE SEQUENCE [LARGE SCALE GENOMIC DNA]</scope>
    <source>
        <strain evidence="7">HyVt-102</strain>
    </source>
</reference>
<evidence type="ECO:0000313" key="7">
    <source>
        <dbReference type="EMBL" id="HDI82663.1"/>
    </source>
</evidence>
<dbReference type="SUPFAM" id="SSF81799">
    <property type="entry name" value="Putative methyltransferase TM0872, insert domain"/>
    <property type="match status" value="1"/>
</dbReference>
<dbReference type="PANTHER" id="PTHR11265:SF0">
    <property type="entry name" value="12S RRNA N4-METHYLCYTIDINE METHYLTRANSFERASE"/>
    <property type="match status" value="1"/>
</dbReference>
<dbReference type="Gene3D" id="3.40.50.150">
    <property type="entry name" value="Vaccinia Virus protein VP39"/>
    <property type="match status" value="1"/>
</dbReference>
<gene>
    <name evidence="7" type="primary">rsmH</name>
    <name evidence="7" type="ORF">ENF18_02585</name>
</gene>
<dbReference type="GO" id="GO:0005737">
    <property type="term" value="C:cytoplasm"/>
    <property type="evidence" value="ECO:0007669"/>
    <property type="project" value="TreeGrafter"/>
</dbReference>
<keyword evidence="3 7" id="KW-0489">Methyltransferase</keyword>
<dbReference type="Pfam" id="PF01795">
    <property type="entry name" value="Methyltransf_5"/>
    <property type="match status" value="1"/>
</dbReference>
<dbReference type="InterPro" id="IPR002903">
    <property type="entry name" value="RsmH"/>
</dbReference>
<dbReference type="InterPro" id="IPR023397">
    <property type="entry name" value="SAM-dep_MeTrfase_MraW_recog"/>
</dbReference>
<evidence type="ECO:0000256" key="6">
    <source>
        <dbReference type="SAM" id="MobiDB-lite"/>
    </source>
</evidence>
<dbReference type="NCBIfam" id="TIGR00006">
    <property type="entry name" value="16S rRNA (cytosine(1402)-N(4))-methyltransferase RsmH"/>
    <property type="match status" value="1"/>
</dbReference>
<keyword evidence="5" id="KW-0949">S-adenosyl-L-methionine</keyword>
<dbReference type="EMBL" id="DQWE01000118">
    <property type="protein sequence ID" value="HDI82663.1"/>
    <property type="molecule type" value="Genomic_DNA"/>
</dbReference>
<evidence type="ECO:0000256" key="3">
    <source>
        <dbReference type="ARBA" id="ARBA00022603"/>
    </source>
</evidence>
<organism evidence="7">
    <name type="scientific">candidate division WOR-3 bacterium</name>
    <dbReference type="NCBI Taxonomy" id="2052148"/>
    <lineage>
        <taxon>Bacteria</taxon>
        <taxon>Bacteria division WOR-3</taxon>
    </lineage>
</organism>
<accession>A0A7C0ZGZ4</accession>
<dbReference type="EC" id="2.1.1.199" evidence="7"/>
<feature type="non-terminal residue" evidence="7">
    <location>
        <position position="1"/>
    </location>
</feature>
<protein>
    <submittedName>
        <fullName evidence="7">16S rRNA (Cytosine(1402)-N(4))-methyltransferase</fullName>
        <ecNumber evidence="7">2.1.1.199</ecNumber>
    </submittedName>
</protein>
<dbReference type="Gene3D" id="1.10.150.170">
    <property type="entry name" value="Putative methyltransferase TM0872, insert domain"/>
    <property type="match status" value="1"/>
</dbReference>
<dbReference type="AlphaFoldDB" id="A0A7C0ZGZ4"/>
<dbReference type="GO" id="GO:0071424">
    <property type="term" value="F:rRNA (cytosine-N4-)-methyltransferase activity"/>
    <property type="evidence" value="ECO:0007669"/>
    <property type="project" value="TreeGrafter"/>
</dbReference>
<evidence type="ECO:0000256" key="5">
    <source>
        <dbReference type="ARBA" id="ARBA00022691"/>
    </source>
</evidence>
<dbReference type="Proteomes" id="UP000885847">
    <property type="component" value="Unassembled WGS sequence"/>
</dbReference>
<dbReference type="GO" id="GO:0070475">
    <property type="term" value="P:rRNA base methylation"/>
    <property type="evidence" value="ECO:0007669"/>
    <property type="project" value="TreeGrafter"/>
</dbReference>
<evidence type="ECO:0000256" key="1">
    <source>
        <dbReference type="ARBA" id="ARBA00010396"/>
    </source>
</evidence>
<evidence type="ECO:0000256" key="2">
    <source>
        <dbReference type="ARBA" id="ARBA00022552"/>
    </source>
</evidence>
<sequence>DGVLIDAGVSTYQMDENRGFSFRKGGVLDMRFNRETGEKAIEFINRADVEELAEVLKIYGDLKHSFGIARRIKEREVRNVEELTGILRRTFRRERAHKEIAKVFQALRIKVNRELENLSNGVAGAYRILKHGGRLVVITYHSGEERVVLKTATDVGFNMLTKRPVRPDRNEFEKNPRSRSAKLRAFER</sequence>
<keyword evidence="4 7" id="KW-0808">Transferase</keyword>